<feature type="region of interest" description="Disordered" evidence="1">
    <location>
        <begin position="1"/>
        <end position="164"/>
    </location>
</feature>
<gene>
    <name evidence="2" type="ORF">Taro_012064</name>
</gene>
<feature type="compositionally biased region" description="Basic and acidic residues" evidence="1">
    <location>
        <begin position="64"/>
        <end position="139"/>
    </location>
</feature>
<accession>A0A843U800</accession>
<protein>
    <submittedName>
        <fullName evidence="2">Uncharacterized protein</fullName>
    </submittedName>
</protein>
<dbReference type="AlphaFoldDB" id="A0A843U800"/>
<evidence type="ECO:0000256" key="1">
    <source>
        <dbReference type="SAM" id="MobiDB-lite"/>
    </source>
</evidence>
<evidence type="ECO:0000313" key="2">
    <source>
        <dbReference type="EMBL" id="MQL79621.1"/>
    </source>
</evidence>
<evidence type="ECO:0000313" key="3">
    <source>
        <dbReference type="Proteomes" id="UP000652761"/>
    </source>
</evidence>
<feature type="compositionally biased region" description="Polar residues" evidence="1">
    <location>
        <begin position="1"/>
        <end position="16"/>
    </location>
</feature>
<dbReference type="EMBL" id="NMUH01000466">
    <property type="protein sequence ID" value="MQL79621.1"/>
    <property type="molecule type" value="Genomic_DNA"/>
</dbReference>
<proteinExistence type="predicted"/>
<sequence length="197" mass="23612">MVCQVASTLYAPNTRQSHYDRKDSGQIVQKSSHDAFRRHDKNMTPTSVVTSVSIVTLRTGSRAQEGRRRKEEDEEHKRKEVEEEQKRKREEEEEEKRKEKEEEKKRKEAEKKRMEAEEAEKKRKEEEEKEKRKMEEEEKKRKRHHISPSSLSRRVTAETRKRRQLEIYTSTDTLLTGKKEGRRDYVAREVLGVDEKS</sequence>
<feature type="compositionally biased region" description="Low complexity" evidence="1">
    <location>
        <begin position="44"/>
        <end position="56"/>
    </location>
</feature>
<name>A0A843U800_COLES</name>
<dbReference type="Proteomes" id="UP000652761">
    <property type="component" value="Unassembled WGS sequence"/>
</dbReference>
<reference evidence="2" key="1">
    <citation type="submission" date="2017-07" db="EMBL/GenBank/DDBJ databases">
        <title>Taro Niue Genome Assembly and Annotation.</title>
        <authorList>
            <person name="Atibalentja N."/>
            <person name="Keating K."/>
            <person name="Fields C.J."/>
        </authorList>
    </citation>
    <scope>NUCLEOTIDE SEQUENCE</scope>
    <source>
        <strain evidence="2">Niue_2</strain>
        <tissue evidence="2">Leaf</tissue>
    </source>
</reference>
<comment type="caution">
    <text evidence="2">The sequence shown here is derived from an EMBL/GenBank/DDBJ whole genome shotgun (WGS) entry which is preliminary data.</text>
</comment>
<organism evidence="2 3">
    <name type="scientific">Colocasia esculenta</name>
    <name type="common">Wild taro</name>
    <name type="synonym">Arum esculentum</name>
    <dbReference type="NCBI Taxonomy" id="4460"/>
    <lineage>
        <taxon>Eukaryota</taxon>
        <taxon>Viridiplantae</taxon>
        <taxon>Streptophyta</taxon>
        <taxon>Embryophyta</taxon>
        <taxon>Tracheophyta</taxon>
        <taxon>Spermatophyta</taxon>
        <taxon>Magnoliopsida</taxon>
        <taxon>Liliopsida</taxon>
        <taxon>Araceae</taxon>
        <taxon>Aroideae</taxon>
        <taxon>Colocasieae</taxon>
        <taxon>Colocasia</taxon>
    </lineage>
</organism>
<keyword evidence="3" id="KW-1185">Reference proteome</keyword>